<reference evidence="13 14" key="1">
    <citation type="submission" date="2016-10" db="EMBL/GenBank/DDBJ databases">
        <authorList>
            <person name="de Groot N.N."/>
        </authorList>
    </citation>
    <scope>NUCLEOTIDE SEQUENCE [LARGE SCALE GENOMIC DNA]</scope>
    <source>
        <strain evidence="13 14">CGMCC 1.5012</strain>
    </source>
</reference>
<dbReference type="InterPro" id="IPR032779">
    <property type="entry name" value="FliG_M"/>
</dbReference>
<dbReference type="EMBL" id="FNID01000013">
    <property type="protein sequence ID" value="SDN20434.1"/>
    <property type="molecule type" value="Genomic_DNA"/>
</dbReference>
<evidence type="ECO:0000256" key="9">
    <source>
        <dbReference type="ARBA" id="ARBA00023143"/>
    </source>
</evidence>
<keyword evidence="7" id="KW-0283">Flagellar rotation</keyword>
<keyword evidence="14" id="KW-1185">Reference proteome</keyword>
<dbReference type="Pfam" id="PF14841">
    <property type="entry name" value="FliG_M"/>
    <property type="match status" value="1"/>
</dbReference>
<evidence type="ECO:0000259" key="10">
    <source>
        <dbReference type="Pfam" id="PF01706"/>
    </source>
</evidence>
<dbReference type="InterPro" id="IPR023087">
    <property type="entry name" value="Flg_Motor_Flig_C"/>
</dbReference>
<evidence type="ECO:0000313" key="13">
    <source>
        <dbReference type="EMBL" id="SDN20434.1"/>
    </source>
</evidence>
<organism evidence="13 14">
    <name type="scientific">Acetanaerobacterium elongatum</name>
    <dbReference type="NCBI Taxonomy" id="258515"/>
    <lineage>
        <taxon>Bacteria</taxon>
        <taxon>Bacillati</taxon>
        <taxon>Bacillota</taxon>
        <taxon>Clostridia</taxon>
        <taxon>Eubacteriales</taxon>
        <taxon>Oscillospiraceae</taxon>
        <taxon>Acetanaerobacterium</taxon>
    </lineage>
</organism>
<evidence type="ECO:0000256" key="7">
    <source>
        <dbReference type="ARBA" id="ARBA00022779"/>
    </source>
</evidence>
<keyword evidence="13" id="KW-0969">Cilium</keyword>
<dbReference type="Pfam" id="PF01706">
    <property type="entry name" value="FliG_C"/>
    <property type="match status" value="1"/>
</dbReference>
<dbReference type="Gene3D" id="1.10.220.30">
    <property type="match status" value="3"/>
</dbReference>
<keyword evidence="13" id="KW-0966">Cell projection</keyword>
<dbReference type="PANTHER" id="PTHR30534:SF0">
    <property type="entry name" value="FLAGELLAR MOTOR SWITCH PROTEIN FLIG"/>
    <property type="match status" value="1"/>
</dbReference>
<dbReference type="GO" id="GO:0006935">
    <property type="term" value="P:chemotaxis"/>
    <property type="evidence" value="ECO:0007669"/>
    <property type="project" value="UniProtKB-KW"/>
</dbReference>
<dbReference type="GO" id="GO:0071973">
    <property type="term" value="P:bacterial-type flagellum-dependent cell motility"/>
    <property type="evidence" value="ECO:0007669"/>
    <property type="project" value="InterPro"/>
</dbReference>
<gene>
    <name evidence="13" type="ORF">SAMN05192585_11356</name>
</gene>
<dbReference type="InterPro" id="IPR011002">
    <property type="entry name" value="FliG_a-hlx"/>
</dbReference>
<dbReference type="AlphaFoldDB" id="A0A1G9ZGR2"/>
<evidence type="ECO:0000259" key="11">
    <source>
        <dbReference type="Pfam" id="PF14841"/>
    </source>
</evidence>
<protein>
    <recommendedName>
        <fullName evidence="4">Flagellar motor switch protein FliG</fullName>
    </recommendedName>
</protein>
<evidence type="ECO:0000256" key="4">
    <source>
        <dbReference type="ARBA" id="ARBA00021870"/>
    </source>
</evidence>
<keyword evidence="13" id="KW-0282">Flagellum</keyword>
<proteinExistence type="inferred from homology"/>
<dbReference type="GO" id="GO:0005886">
    <property type="term" value="C:plasma membrane"/>
    <property type="evidence" value="ECO:0007669"/>
    <property type="project" value="UniProtKB-SubCell"/>
</dbReference>
<comment type="similarity">
    <text evidence="3">Belongs to the FliG family.</text>
</comment>
<evidence type="ECO:0000256" key="8">
    <source>
        <dbReference type="ARBA" id="ARBA00023136"/>
    </source>
</evidence>
<keyword evidence="6" id="KW-0145">Chemotaxis</keyword>
<evidence type="ECO:0000313" key="14">
    <source>
        <dbReference type="Proteomes" id="UP000199182"/>
    </source>
</evidence>
<evidence type="ECO:0000256" key="5">
    <source>
        <dbReference type="ARBA" id="ARBA00022475"/>
    </source>
</evidence>
<dbReference type="PANTHER" id="PTHR30534">
    <property type="entry name" value="FLAGELLAR MOTOR SWITCH PROTEIN FLIG"/>
    <property type="match status" value="1"/>
</dbReference>
<feature type="domain" description="Flagellar motor switch protein FliG middle" evidence="11">
    <location>
        <begin position="119"/>
        <end position="191"/>
    </location>
</feature>
<keyword evidence="8" id="KW-0472">Membrane</keyword>
<dbReference type="FunFam" id="1.10.220.30:FF:000001">
    <property type="entry name" value="Flagellar motor switch protein FliG"/>
    <property type="match status" value="1"/>
</dbReference>
<dbReference type="InterPro" id="IPR028263">
    <property type="entry name" value="FliG_N"/>
</dbReference>
<evidence type="ECO:0000259" key="12">
    <source>
        <dbReference type="Pfam" id="PF14842"/>
    </source>
</evidence>
<evidence type="ECO:0000256" key="3">
    <source>
        <dbReference type="ARBA" id="ARBA00010299"/>
    </source>
</evidence>
<comment type="subcellular location">
    <subcellularLocation>
        <location evidence="1">Bacterial flagellum basal body</location>
    </subcellularLocation>
    <subcellularLocation>
        <location evidence="2">Cell membrane</location>
        <topology evidence="2">Peripheral membrane protein</topology>
        <orientation evidence="2">Cytoplasmic side</orientation>
    </subcellularLocation>
</comment>
<evidence type="ECO:0000256" key="1">
    <source>
        <dbReference type="ARBA" id="ARBA00004117"/>
    </source>
</evidence>
<keyword evidence="5" id="KW-1003">Cell membrane</keyword>
<sequence length="337" mass="38501">MATTKSRISPKQKAAAVIIAMGAENASQVYKYMREDEVEELTYEIARLYRLEAEDLEQILSDFYGLCLTQKVITEGGLDYAKNVLEKAFGNQTAANLLDRVTRSLRTKAFEFVRKADSKNLMAIIQNEHPQTIALILSYARPDQASTVISELPKEKRIDVVERIAKMDRTSPEIIKNVERVLERKFDSVVSIDYTEIGGVNYIADIMNQVDRGTEKYIFDELTRRDPKLADDIRKRMFVFEDITTLDNMSIQRFIREVDSKDIVIALKGANPEVAEAFFANMSQRMGETIRSDMEYLHNVRIRDVDEAQQRIVAIIRKLEEDGELVISKGGKDDIIA</sequence>
<accession>A0A1G9ZGR2</accession>
<dbReference type="NCBIfam" id="TIGR00207">
    <property type="entry name" value="fliG"/>
    <property type="match status" value="1"/>
</dbReference>
<dbReference type="OrthoDB" id="9780302at2"/>
<feature type="domain" description="Flagellar motor switch protein FliG C-terminal" evidence="10">
    <location>
        <begin position="221"/>
        <end position="327"/>
    </location>
</feature>
<dbReference type="Pfam" id="PF14842">
    <property type="entry name" value="FliG_N"/>
    <property type="match status" value="1"/>
</dbReference>
<dbReference type="Proteomes" id="UP000199182">
    <property type="component" value="Unassembled WGS sequence"/>
</dbReference>
<dbReference type="PIRSF" id="PIRSF003161">
    <property type="entry name" value="FliG"/>
    <property type="match status" value="1"/>
</dbReference>
<evidence type="ECO:0000256" key="2">
    <source>
        <dbReference type="ARBA" id="ARBA00004413"/>
    </source>
</evidence>
<feature type="domain" description="Flagellar motor switch protein FliG N-terminal" evidence="12">
    <location>
        <begin position="8"/>
        <end position="110"/>
    </location>
</feature>
<dbReference type="InterPro" id="IPR000090">
    <property type="entry name" value="Flg_Motor_Flig"/>
</dbReference>
<evidence type="ECO:0000256" key="6">
    <source>
        <dbReference type="ARBA" id="ARBA00022500"/>
    </source>
</evidence>
<dbReference type="STRING" id="258515.SAMN05192585_11356"/>
<dbReference type="GO" id="GO:0009425">
    <property type="term" value="C:bacterial-type flagellum basal body"/>
    <property type="evidence" value="ECO:0007669"/>
    <property type="project" value="UniProtKB-SubCell"/>
</dbReference>
<dbReference type="GO" id="GO:0003774">
    <property type="term" value="F:cytoskeletal motor activity"/>
    <property type="evidence" value="ECO:0007669"/>
    <property type="project" value="InterPro"/>
</dbReference>
<keyword evidence="9" id="KW-0975">Bacterial flagellum</keyword>
<dbReference type="SUPFAM" id="SSF48029">
    <property type="entry name" value="FliG"/>
    <property type="match status" value="2"/>
</dbReference>
<dbReference type="PRINTS" id="PR00954">
    <property type="entry name" value="FLGMOTORFLIG"/>
</dbReference>
<name>A0A1G9ZGR2_9FIRM</name>